<comment type="cofactor">
    <cofactor evidence="1">
        <name>NAD(+)</name>
        <dbReference type="ChEBI" id="CHEBI:57540"/>
    </cofactor>
</comment>
<dbReference type="PRINTS" id="PR00732">
    <property type="entry name" value="GLHYDRLASE4"/>
</dbReference>
<dbReference type="GO" id="GO:0004553">
    <property type="term" value="F:hydrolase activity, hydrolyzing O-glycosyl compounds"/>
    <property type="evidence" value="ECO:0007669"/>
    <property type="project" value="InterPro"/>
</dbReference>
<evidence type="ECO:0000256" key="3">
    <source>
        <dbReference type="ARBA" id="ARBA00010141"/>
    </source>
</evidence>
<dbReference type="SUPFAM" id="SSF56327">
    <property type="entry name" value="LDH C-terminal domain-like"/>
    <property type="match status" value="1"/>
</dbReference>
<keyword evidence="5" id="KW-0378">Hydrolase</keyword>
<dbReference type="Pfam" id="PF11975">
    <property type="entry name" value="Glyco_hydro_4C"/>
    <property type="match status" value="1"/>
</dbReference>
<dbReference type="Gene3D" id="3.90.1820.10">
    <property type="entry name" value="AglA-like glucosidase"/>
    <property type="match status" value="1"/>
</dbReference>
<evidence type="ECO:0000256" key="7">
    <source>
        <dbReference type="ARBA" id="ARBA00023211"/>
    </source>
</evidence>
<dbReference type="InterPro" id="IPR015955">
    <property type="entry name" value="Lactate_DH/Glyco_Ohase_4_C"/>
</dbReference>
<dbReference type="GO" id="GO:0046872">
    <property type="term" value="F:metal ion binding"/>
    <property type="evidence" value="ECO:0007669"/>
    <property type="project" value="UniProtKB-KW"/>
</dbReference>
<gene>
    <name evidence="11" type="ORF">EYH13_04965</name>
</gene>
<dbReference type="PANTHER" id="PTHR32092">
    <property type="entry name" value="6-PHOSPHO-BETA-GLUCOSIDASE-RELATED"/>
    <property type="match status" value="1"/>
</dbReference>
<evidence type="ECO:0000256" key="2">
    <source>
        <dbReference type="ARBA" id="ARBA00001936"/>
    </source>
</evidence>
<evidence type="ECO:0000256" key="1">
    <source>
        <dbReference type="ARBA" id="ARBA00001911"/>
    </source>
</evidence>
<accession>A0A832Z9R1</accession>
<reference evidence="11" key="1">
    <citation type="journal article" date="2020" name="ISME J.">
        <title>Gammaproteobacteria mediating utilization of methyl-, sulfur- and petroleum organic compounds in deep ocean hydrothermal plumes.</title>
        <authorList>
            <person name="Zhou Z."/>
            <person name="Liu Y."/>
            <person name="Pan J."/>
            <person name="Cron B.R."/>
            <person name="Toner B.M."/>
            <person name="Anantharaman K."/>
            <person name="Breier J.A."/>
            <person name="Dick G.J."/>
            <person name="Li M."/>
        </authorList>
    </citation>
    <scope>NUCLEOTIDE SEQUENCE</scope>
    <source>
        <strain evidence="11">SZUA-1451</strain>
    </source>
</reference>
<keyword evidence="6" id="KW-0520">NAD</keyword>
<evidence type="ECO:0000313" key="12">
    <source>
        <dbReference type="Proteomes" id="UP000649326"/>
    </source>
</evidence>
<evidence type="ECO:0000259" key="10">
    <source>
        <dbReference type="Pfam" id="PF11975"/>
    </source>
</evidence>
<keyword evidence="9" id="KW-0326">Glycosidase</keyword>
<evidence type="ECO:0000256" key="6">
    <source>
        <dbReference type="ARBA" id="ARBA00023027"/>
    </source>
</evidence>
<dbReference type="GO" id="GO:0005975">
    <property type="term" value="P:carbohydrate metabolic process"/>
    <property type="evidence" value="ECO:0007669"/>
    <property type="project" value="InterPro"/>
</dbReference>
<name>A0A832Z9R1_9EURY</name>
<dbReference type="InterPro" id="IPR053715">
    <property type="entry name" value="GH4_Enzyme_sf"/>
</dbReference>
<dbReference type="Pfam" id="PF02056">
    <property type="entry name" value="Glyco_hydro_4"/>
    <property type="match status" value="1"/>
</dbReference>
<dbReference type="InterPro" id="IPR022616">
    <property type="entry name" value="Glyco_hydro_4_C"/>
</dbReference>
<dbReference type="SUPFAM" id="SSF51735">
    <property type="entry name" value="NAD(P)-binding Rossmann-fold domains"/>
    <property type="match status" value="1"/>
</dbReference>
<keyword evidence="7" id="KW-0464">Manganese</keyword>
<feature type="domain" description="Glycosyl hydrolase family 4 C-terminal" evidence="10">
    <location>
        <begin position="195"/>
        <end position="331"/>
    </location>
</feature>
<evidence type="ECO:0000256" key="5">
    <source>
        <dbReference type="ARBA" id="ARBA00022801"/>
    </source>
</evidence>
<comment type="cofactor">
    <cofactor evidence="2">
        <name>Mn(2+)</name>
        <dbReference type="ChEBI" id="CHEBI:29035"/>
    </cofactor>
</comment>
<dbReference type="Proteomes" id="UP000649326">
    <property type="component" value="Unassembled WGS sequence"/>
</dbReference>
<evidence type="ECO:0000256" key="4">
    <source>
        <dbReference type="ARBA" id="ARBA00022723"/>
    </source>
</evidence>
<dbReference type="GO" id="GO:0016616">
    <property type="term" value="F:oxidoreductase activity, acting on the CH-OH group of donors, NAD or NADP as acceptor"/>
    <property type="evidence" value="ECO:0007669"/>
    <property type="project" value="InterPro"/>
</dbReference>
<keyword evidence="8" id="KW-0119">Carbohydrate metabolism</keyword>
<comment type="caution">
    <text evidence="11">The sequence shown here is derived from an EMBL/GenBank/DDBJ whole genome shotgun (WGS) entry which is preliminary data.</text>
</comment>
<dbReference type="AlphaFoldDB" id="A0A832Z9R1"/>
<dbReference type="InterPro" id="IPR036291">
    <property type="entry name" value="NAD(P)-bd_dom_sf"/>
</dbReference>
<comment type="similarity">
    <text evidence="3">Belongs to the glycosyl hydrolase 4 family.</text>
</comment>
<protein>
    <recommendedName>
        <fullName evidence="10">Glycosyl hydrolase family 4 C-terminal domain-containing protein</fullName>
    </recommendedName>
</protein>
<dbReference type="EMBL" id="DQUG01000200">
    <property type="protein sequence ID" value="HIP75468.1"/>
    <property type="molecule type" value="Genomic_DNA"/>
</dbReference>
<organism evidence="11 12">
    <name type="scientific">Thermococcus paralvinellae</name>
    <dbReference type="NCBI Taxonomy" id="582419"/>
    <lineage>
        <taxon>Archaea</taxon>
        <taxon>Methanobacteriati</taxon>
        <taxon>Methanobacteriota</taxon>
        <taxon>Thermococci</taxon>
        <taxon>Thermococcales</taxon>
        <taxon>Thermococcaceae</taxon>
        <taxon>Thermococcus</taxon>
    </lineage>
</organism>
<evidence type="ECO:0000256" key="8">
    <source>
        <dbReference type="ARBA" id="ARBA00023277"/>
    </source>
</evidence>
<proteinExistence type="inferred from homology"/>
<dbReference type="InterPro" id="IPR001088">
    <property type="entry name" value="Glyco_hydro_4"/>
</dbReference>
<evidence type="ECO:0000313" key="11">
    <source>
        <dbReference type="EMBL" id="HIP75468.1"/>
    </source>
</evidence>
<keyword evidence="4" id="KW-0479">Metal-binding</keyword>
<sequence length="335" mass="38314">MRIAFIGAGSIFTPLALYTIANSEILSRAEIYLVDIDKERLNFIEAVGRKIGRVFKKELKIQTFQDIKELEKFGIDYAVISVEKERYRRWRLDFELPYKYGIKQVLGENGGIGGLSHTLRVVPLVLDIAKVLEDINIDAHVFIYSNPEPRVAYAALNYTKLKHVYGLCTGYLERKESLAEFLKVNEDGITLTAGGLNHFTWIKELKINGNDGYLLLDEQLKRKEFEPLSTLLYETFGLFPSPSDNHVGEYISYAWDLVPEEKKGLKWIKRTEKEGEEIRKLLKLFLKGIVPKFAFKKFVKFPDVAMNIVEGLEGKEKLQEAINVPNKGYIDLPGG</sequence>
<evidence type="ECO:0000256" key="9">
    <source>
        <dbReference type="ARBA" id="ARBA00023295"/>
    </source>
</evidence>